<dbReference type="AlphaFoldDB" id="A0A5J9TMQ2"/>
<feature type="region of interest" description="Disordered" evidence="1">
    <location>
        <begin position="54"/>
        <end position="75"/>
    </location>
</feature>
<evidence type="ECO:0000256" key="1">
    <source>
        <dbReference type="SAM" id="MobiDB-lite"/>
    </source>
</evidence>
<reference evidence="2 3" key="1">
    <citation type="journal article" date="2019" name="Sci. Rep.">
        <title>A high-quality genome of Eragrostis curvula grass provides insights into Poaceae evolution and supports new strategies to enhance forage quality.</title>
        <authorList>
            <person name="Carballo J."/>
            <person name="Santos B.A.C.M."/>
            <person name="Zappacosta D."/>
            <person name="Garbus I."/>
            <person name="Selva J.P."/>
            <person name="Gallo C.A."/>
            <person name="Diaz A."/>
            <person name="Albertini E."/>
            <person name="Caccamo M."/>
            <person name="Echenique V."/>
        </authorList>
    </citation>
    <scope>NUCLEOTIDE SEQUENCE [LARGE SCALE GENOMIC DNA]</scope>
    <source>
        <strain evidence="3">cv. Victoria</strain>
        <tissue evidence="2">Leaf</tissue>
    </source>
</reference>
<dbReference type="EMBL" id="RWGY01000039">
    <property type="protein sequence ID" value="TVU12497.1"/>
    <property type="molecule type" value="Genomic_DNA"/>
</dbReference>
<protein>
    <submittedName>
        <fullName evidence="2">Uncharacterized protein</fullName>
    </submittedName>
</protein>
<dbReference type="Gramene" id="TVU12497">
    <property type="protein sequence ID" value="TVU12497"/>
    <property type="gene ID" value="EJB05_46148"/>
</dbReference>
<evidence type="ECO:0000313" key="3">
    <source>
        <dbReference type="Proteomes" id="UP000324897"/>
    </source>
</evidence>
<accession>A0A5J9TMQ2</accession>
<organism evidence="2 3">
    <name type="scientific">Eragrostis curvula</name>
    <name type="common">weeping love grass</name>
    <dbReference type="NCBI Taxonomy" id="38414"/>
    <lineage>
        <taxon>Eukaryota</taxon>
        <taxon>Viridiplantae</taxon>
        <taxon>Streptophyta</taxon>
        <taxon>Embryophyta</taxon>
        <taxon>Tracheophyta</taxon>
        <taxon>Spermatophyta</taxon>
        <taxon>Magnoliopsida</taxon>
        <taxon>Liliopsida</taxon>
        <taxon>Poales</taxon>
        <taxon>Poaceae</taxon>
        <taxon>PACMAD clade</taxon>
        <taxon>Chloridoideae</taxon>
        <taxon>Eragrostideae</taxon>
        <taxon>Eragrostidinae</taxon>
        <taxon>Eragrostis</taxon>
    </lineage>
</organism>
<gene>
    <name evidence="2" type="ORF">EJB05_46148</name>
</gene>
<feature type="non-terminal residue" evidence="2">
    <location>
        <position position="1"/>
    </location>
</feature>
<keyword evidence="3" id="KW-1185">Reference proteome</keyword>
<comment type="caution">
    <text evidence="2">The sequence shown here is derived from an EMBL/GenBank/DDBJ whole genome shotgun (WGS) entry which is preliminary data.</text>
</comment>
<evidence type="ECO:0000313" key="2">
    <source>
        <dbReference type="EMBL" id="TVU12497.1"/>
    </source>
</evidence>
<proteinExistence type="predicted"/>
<dbReference type="Proteomes" id="UP000324897">
    <property type="component" value="Chromosome 3"/>
</dbReference>
<name>A0A5J9TMQ2_9POAL</name>
<sequence length="109" mass="11927">MRPSIVLFGASVKEEAFGEGGWGAHHAPREPLLTGHRPAQIQRLQHLVHLRCSGSRPATPKKRFSRSSLNLPYDGQVQRRHGMPGGHVLVHGARFIASIMSSSTTESGR</sequence>